<organism evidence="7 8">
    <name type="scientific">Lichenicola cladoniae</name>
    <dbReference type="NCBI Taxonomy" id="1484109"/>
    <lineage>
        <taxon>Bacteria</taxon>
        <taxon>Pseudomonadati</taxon>
        <taxon>Pseudomonadota</taxon>
        <taxon>Alphaproteobacteria</taxon>
        <taxon>Acetobacterales</taxon>
        <taxon>Acetobacteraceae</taxon>
        <taxon>Lichenicola</taxon>
    </lineage>
</organism>
<comment type="subcellular location">
    <subcellularLocation>
        <location evidence="1">Cytoplasm</location>
    </subcellularLocation>
</comment>
<keyword evidence="8" id="KW-1185">Reference proteome</keyword>
<dbReference type="Pfam" id="PF02631">
    <property type="entry name" value="RecX_HTH2"/>
    <property type="match status" value="1"/>
</dbReference>
<dbReference type="EMBL" id="CP053708">
    <property type="protein sequence ID" value="QKE91561.1"/>
    <property type="molecule type" value="Genomic_DNA"/>
</dbReference>
<feature type="domain" description="RecX second three-helical" evidence="6">
    <location>
        <begin position="116"/>
        <end position="156"/>
    </location>
</feature>
<evidence type="ECO:0000313" key="7">
    <source>
        <dbReference type="EMBL" id="QKE91561.1"/>
    </source>
</evidence>
<evidence type="ECO:0000259" key="6">
    <source>
        <dbReference type="Pfam" id="PF02631"/>
    </source>
</evidence>
<comment type="similarity">
    <text evidence="2">Belongs to the RecX family.</text>
</comment>
<evidence type="ECO:0000256" key="4">
    <source>
        <dbReference type="ARBA" id="ARBA00022490"/>
    </source>
</evidence>
<dbReference type="InterPro" id="IPR036388">
    <property type="entry name" value="WH-like_DNA-bd_sf"/>
</dbReference>
<sequence length="239" mass="25428">MQDVPPDNEAADTVAPDPSKRKRRRGQRLTPAELAELPPGPAPGAGTLRNAALAHLARYSTTEIGLVRVLDRRIQRWASRAVTFGDAPDRVAELAAAARAAARLVATSMVASGVVDDAAYAAARARSLTRSGRSRRVIGAHLAQRGIDPDLAAASLSDDADTELAAALTQARRRRIGPFGDPDVQSADEAGDDPLAEARVRNRALGALARAGFSRDVAERALSTDREEADRLILHLKRL</sequence>
<name>A0A6M8HTM9_9PROT</name>
<keyword evidence="4" id="KW-0963">Cytoplasm</keyword>
<proteinExistence type="inferred from homology"/>
<accession>A0A6M8HTM9</accession>
<reference evidence="7 8" key="1">
    <citation type="journal article" date="2014" name="World J. Microbiol. Biotechnol.">
        <title>Biodiversity and physiological characteristics of Antarctic and Arctic lichens-associated bacteria.</title>
        <authorList>
            <person name="Lee Y.M."/>
            <person name="Kim E.H."/>
            <person name="Lee H.K."/>
            <person name="Hong S.G."/>
        </authorList>
    </citation>
    <scope>NUCLEOTIDE SEQUENCE [LARGE SCALE GENOMIC DNA]</scope>
    <source>
        <strain evidence="7 8">PAMC 26569</strain>
    </source>
</reference>
<gene>
    <name evidence="7" type="ORF">HN018_17335</name>
</gene>
<dbReference type="Proteomes" id="UP000500767">
    <property type="component" value="Chromosome"/>
</dbReference>
<evidence type="ECO:0000256" key="3">
    <source>
        <dbReference type="ARBA" id="ARBA00018111"/>
    </source>
</evidence>
<dbReference type="GO" id="GO:0005737">
    <property type="term" value="C:cytoplasm"/>
    <property type="evidence" value="ECO:0007669"/>
    <property type="project" value="UniProtKB-SubCell"/>
</dbReference>
<evidence type="ECO:0000256" key="5">
    <source>
        <dbReference type="SAM" id="MobiDB-lite"/>
    </source>
</evidence>
<evidence type="ECO:0000256" key="1">
    <source>
        <dbReference type="ARBA" id="ARBA00004496"/>
    </source>
</evidence>
<feature type="region of interest" description="Disordered" evidence="5">
    <location>
        <begin position="1"/>
        <end position="45"/>
    </location>
</feature>
<evidence type="ECO:0000256" key="2">
    <source>
        <dbReference type="ARBA" id="ARBA00009695"/>
    </source>
</evidence>
<evidence type="ECO:0000313" key="8">
    <source>
        <dbReference type="Proteomes" id="UP000500767"/>
    </source>
</evidence>
<dbReference type="KEGG" id="lck:HN018_17335"/>
<protein>
    <recommendedName>
        <fullName evidence="3">Regulatory protein RecX</fullName>
    </recommendedName>
</protein>
<dbReference type="Gene3D" id="1.10.10.10">
    <property type="entry name" value="Winged helix-like DNA-binding domain superfamily/Winged helix DNA-binding domain"/>
    <property type="match status" value="1"/>
</dbReference>
<dbReference type="InterPro" id="IPR053924">
    <property type="entry name" value="RecX_HTH_2nd"/>
</dbReference>
<dbReference type="AlphaFoldDB" id="A0A6M8HTM9"/>